<dbReference type="Proteomes" id="UP001067708">
    <property type="component" value="Unassembled WGS sequence"/>
</dbReference>
<name>A0ABT4HUK1_9BACL</name>
<comment type="caution">
    <text evidence="4">The sequence shown here is derived from an EMBL/GenBank/DDBJ whole genome shotgun (WGS) entry which is preliminary data.</text>
</comment>
<evidence type="ECO:0000313" key="5">
    <source>
        <dbReference type="Proteomes" id="UP001067708"/>
    </source>
</evidence>
<dbReference type="InterPro" id="IPR032693">
    <property type="entry name" value="YtkA-like_dom"/>
</dbReference>
<dbReference type="RefSeq" id="WP_258416996.1">
    <property type="nucleotide sequence ID" value="NZ_JAPTNG010000004.1"/>
</dbReference>
<keyword evidence="2" id="KW-0732">Signal</keyword>
<organism evidence="4 5">
    <name type="scientific">Brevibacillus halotolerans</name>
    <dbReference type="NCBI Taxonomy" id="1507437"/>
    <lineage>
        <taxon>Bacteria</taxon>
        <taxon>Bacillati</taxon>
        <taxon>Bacillota</taxon>
        <taxon>Bacilli</taxon>
        <taxon>Bacillales</taxon>
        <taxon>Paenibacillaceae</taxon>
        <taxon>Brevibacillus</taxon>
    </lineage>
</organism>
<feature type="signal peptide" evidence="2">
    <location>
        <begin position="1"/>
        <end position="25"/>
    </location>
</feature>
<gene>
    <name evidence="4" type="ORF">O0535_06480</name>
</gene>
<evidence type="ECO:0000259" key="3">
    <source>
        <dbReference type="Pfam" id="PF13115"/>
    </source>
</evidence>
<evidence type="ECO:0000313" key="4">
    <source>
        <dbReference type="EMBL" id="MCZ0830442.1"/>
    </source>
</evidence>
<keyword evidence="5" id="KW-1185">Reference proteome</keyword>
<protein>
    <submittedName>
        <fullName evidence="4">FixH family protein</fullName>
    </submittedName>
</protein>
<accession>A0ABT4HUK1</accession>
<reference evidence="4" key="1">
    <citation type="submission" date="2022-09" db="EMBL/GenBank/DDBJ databases">
        <title>Genome analysis and characterization of larvicidal activity of Brevibacillus strains.</title>
        <authorList>
            <person name="Patrusheva E.V."/>
            <person name="Izotova A.O."/>
            <person name="Toshchakov S.V."/>
            <person name="Sineoky S.P."/>
        </authorList>
    </citation>
    <scope>NUCLEOTIDE SEQUENCE</scope>
    <source>
        <strain evidence="4">VKPM_B-13244</strain>
    </source>
</reference>
<evidence type="ECO:0000256" key="1">
    <source>
        <dbReference type="SAM" id="MobiDB-lite"/>
    </source>
</evidence>
<feature type="domain" description="YtkA-like" evidence="3">
    <location>
        <begin position="30"/>
        <end position="128"/>
    </location>
</feature>
<evidence type="ECO:0000256" key="2">
    <source>
        <dbReference type="SAM" id="SignalP"/>
    </source>
</evidence>
<feature type="region of interest" description="Disordered" evidence="1">
    <location>
        <begin position="156"/>
        <end position="176"/>
    </location>
</feature>
<sequence>MINICIISSGFLLLPACSATTITQAENTLKPANINVDVAIPEQVKSKQVSSLQVKLTQNNQPISNAEDVHLKIWKANQEQGSKKYKAVLKGEKTDHNHIEGKVDHQEGSNGVYESNVIFQEDGVYYVQTYVKAHGVDLLPTKRILVGSPSKEELQALEKEKGQQGNQNQHDHSHHH</sequence>
<proteinExistence type="predicted"/>
<dbReference type="Pfam" id="PF13115">
    <property type="entry name" value="YtkA"/>
    <property type="match status" value="1"/>
</dbReference>
<dbReference type="EMBL" id="JAPTNG010000004">
    <property type="protein sequence ID" value="MCZ0830442.1"/>
    <property type="molecule type" value="Genomic_DNA"/>
</dbReference>
<feature type="chain" id="PRO_5045682151" evidence="2">
    <location>
        <begin position="26"/>
        <end position="176"/>
    </location>
</feature>